<protein>
    <submittedName>
        <fullName evidence="3">Uncharacterized protein</fullName>
    </submittedName>
</protein>
<dbReference type="EMBL" id="KZ107855">
    <property type="protein sequence ID" value="OSS45213.1"/>
    <property type="molecule type" value="Genomic_DNA"/>
</dbReference>
<evidence type="ECO:0000256" key="1">
    <source>
        <dbReference type="SAM" id="MobiDB-lite"/>
    </source>
</evidence>
<name>A0A1Y2LML4_EPING</name>
<proteinExistence type="predicted"/>
<feature type="region of interest" description="Disordered" evidence="1">
    <location>
        <begin position="73"/>
        <end position="105"/>
    </location>
</feature>
<keyword evidence="2" id="KW-0472">Membrane</keyword>
<keyword evidence="2" id="KW-1133">Transmembrane helix</keyword>
<sequence length="312" mass="34052">MYVATIFNTAITDYPNLNDIGHNTTGGIYIWNYKDLMISQVIGETSINTTTSVSYGQFQVYPFTAVFEQGELPQTSTSSNTGGGITHPPTNIPSSDQPPSSGLPKRAAAALGIGTGVGMLLLSDFGFFLYNRRARRQKRQQQNTIEERSNEYKAELHNEYKVEMYDDTVAARELDTPHELDCVMIDSAEAVELDAPVEVAHEKLDVPVEPDAHEEVDASAELDAPDFRETMSLLKIASGIVDANFGRGGIKFNKEVSGALLGAVAKDRRLVKVCLRSETDAQTLDVDDQQGVAMAVGILYPGFVELPCLHTS</sequence>
<evidence type="ECO:0000313" key="4">
    <source>
        <dbReference type="Proteomes" id="UP000193240"/>
    </source>
</evidence>
<reference evidence="3 4" key="1">
    <citation type="journal article" date="2017" name="Genome Announc.">
        <title>Genome sequence of the saprophytic ascomycete Epicoccum nigrum ICMP 19927 strain isolated from New Zealand.</title>
        <authorList>
            <person name="Fokin M."/>
            <person name="Fleetwood D."/>
            <person name="Weir B.S."/>
            <person name="Villas-Boas S.G."/>
        </authorList>
    </citation>
    <scope>NUCLEOTIDE SEQUENCE [LARGE SCALE GENOMIC DNA]</scope>
    <source>
        <strain evidence="3 4">ICMP 19927</strain>
    </source>
</reference>
<feature type="transmembrane region" description="Helical" evidence="2">
    <location>
        <begin position="107"/>
        <end position="130"/>
    </location>
</feature>
<dbReference type="InParanoid" id="A0A1Y2LML4"/>
<evidence type="ECO:0000256" key="2">
    <source>
        <dbReference type="SAM" id="Phobius"/>
    </source>
</evidence>
<keyword evidence="4" id="KW-1185">Reference proteome</keyword>
<gene>
    <name evidence="3" type="ORF">B5807_09294</name>
</gene>
<dbReference type="Proteomes" id="UP000193240">
    <property type="component" value="Unassembled WGS sequence"/>
</dbReference>
<feature type="compositionally biased region" description="Polar residues" evidence="1">
    <location>
        <begin position="88"/>
        <end position="100"/>
    </location>
</feature>
<organism evidence="3 4">
    <name type="scientific">Epicoccum nigrum</name>
    <name type="common">Soil fungus</name>
    <name type="synonym">Epicoccum purpurascens</name>
    <dbReference type="NCBI Taxonomy" id="105696"/>
    <lineage>
        <taxon>Eukaryota</taxon>
        <taxon>Fungi</taxon>
        <taxon>Dikarya</taxon>
        <taxon>Ascomycota</taxon>
        <taxon>Pezizomycotina</taxon>
        <taxon>Dothideomycetes</taxon>
        <taxon>Pleosporomycetidae</taxon>
        <taxon>Pleosporales</taxon>
        <taxon>Pleosporineae</taxon>
        <taxon>Didymellaceae</taxon>
        <taxon>Epicoccum</taxon>
    </lineage>
</organism>
<dbReference type="AlphaFoldDB" id="A0A1Y2LML4"/>
<evidence type="ECO:0000313" key="3">
    <source>
        <dbReference type="EMBL" id="OSS45213.1"/>
    </source>
</evidence>
<accession>A0A1Y2LML4</accession>
<keyword evidence="2" id="KW-0812">Transmembrane</keyword>